<gene>
    <name evidence="2" type="ORF">HT99x_02280</name>
</gene>
<proteinExistence type="predicted"/>
<feature type="compositionally biased region" description="Polar residues" evidence="1">
    <location>
        <begin position="160"/>
        <end position="169"/>
    </location>
</feature>
<comment type="caution">
    <text evidence="2">The sequence shown here is derived from an EMBL/GenBank/DDBJ whole genome shotgun (WGS) entry which is preliminary data.</text>
</comment>
<sequence length="169" mass="18851">MATNDDPSSAYTPAYDLAISPQEKNKLMVEKDFSIIKTIVDTANKLSQLKKDISEKDKDDLQKGIDAMLKASAYAIANNPDLQERVNLERQGKNSPYEGTLTQLIELSGSNLDQDIEFGLSVPASVRLQWQALGMDPDSENEVQEFLERNGIGDSRQPTKENTNTNKMR</sequence>
<dbReference type="EMBL" id="LKAJ01000010">
    <property type="protein sequence ID" value="KRG20549.1"/>
    <property type="molecule type" value="Genomic_DNA"/>
</dbReference>
<protein>
    <submittedName>
        <fullName evidence="2">Uncharacterized protein</fullName>
    </submittedName>
</protein>
<accession>A0A0Q9YIP1</accession>
<dbReference type="AlphaFoldDB" id="A0A0Q9YIP1"/>
<dbReference type="STRING" id="295108.HT99x_02280"/>
<evidence type="ECO:0000313" key="2">
    <source>
        <dbReference type="EMBL" id="KRG20549.1"/>
    </source>
</evidence>
<organism evidence="2">
    <name type="scientific">Candidatus Berkiella aquae</name>
    <dbReference type="NCBI Taxonomy" id="295108"/>
    <lineage>
        <taxon>Bacteria</taxon>
        <taxon>Pseudomonadati</taxon>
        <taxon>Pseudomonadota</taxon>
        <taxon>Gammaproteobacteria</taxon>
        <taxon>Candidatus Berkiellales</taxon>
        <taxon>Candidatus Berkiellaceae</taxon>
        <taxon>Candidatus Berkiella</taxon>
    </lineage>
</organism>
<reference evidence="2" key="1">
    <citation type="submission" date="2015-09" db="EMBL/GenBank/DDBJ databases">
        <title>Draft Genome Sequences of Two Novel Amoeba-resistant Intranuclear Bacteria, Candidatus Berkiella cookevillensis and Candidatus Berkiella aquae.</title>
        <authorList>
            <person name="Mehari Y.T."/>
            <person name="Arivett B.A."/>
            <person name="Farone A.L."/>
            <person name="Gunderson J.H."/>
            <person name="Farone M.B."/>
        </authorList>
    </citation>
    <scope>NUCLEOTIDE SEQUENCE [LARGE SCALE GENOMIC DNA]</scope>
    <source>
        <strain evidence="2">HT99</strain>
    </source>
</reference>
<name>A0A0Q9YIP1_9GAMM</name>
<feature type="region of interest" description="Disordered" evidence="1">
    <location>
        <begin position="148"/>
        <end position="169"/>
    </location>
</feature>
<evidence type="ECO:0000256" key="1">
    <source>
        <dbReference type="SAM" id="MobiDB-lite"/>
    </source>
</evidence>